<dbReference type="EMBL" id="DVFU01000126">
    <property type="protein sequence ID" value="HIQ65380.1"/>
    <property type="molecule type" value="Genomic_DNA"/>
</dbReference>
<evidence type="ECO:0000313" key="3">
    <source>
        <dbReference type="Proteomes" id="UP000886725"/>
    </source>
</evidence>
<organism evidence="2 3">
    <name type="scientific">Candidatus Faecenecus gallistercoris</name>
    <dbReference type="NCBI Taxonomy" id="2840793"/>
    <lineage>
        <taxon>Bacteria</taxon>
        <taxon>Bacillati</taxon>
        <taxon>Bacillota</taxon>
        <taxon>Bacillota incertae sedis</taxon>
        <taxon>Candidatus Faecenecus</taxon>
    </lineage>
</organism>
<dbReference type="InterPro" id="IPR001296">
    <property type="entry name" value="Glyco_trans_1"/>
</dbReference>
<evidence type="ECO:0000259" key="1">
    <source>
        <dbReference type="Pfam" id="PF00534"/>
    </source>
</evidence>
<reference evidence="2" key="1">
    <citation type="submission" date="2020-10" db="EMBL/GenBank/DDBJ databases">
        <authorList>
            <person name="Gilroy R."/>
        </authorList>
    </citation>
    <scope>NUCLEOTIDE SEQUENCE</scope>
    <source>
        <strain evidence="2">CHK165-10780</strain>
    </source>
</reference>
<dbReference type="Proteomes" id="UP000886725">
    <property type="component" value="Unassembled WGS sequence"/>
</dbReference>
<dbReference type="PANTHER" id="PTHR12526">
    <property type="entry name" value="GLYCOSYLTRANSFERASE"/>
    <property type="match status" value="1"/>
</dbReference>
<protein>
    <submittedName>
        <fullName evidence="2">Glycosyltransferase</fullName>
    </submittedName>
</protein>
<evidence type="ECO:0000313" key="2">
    <source>
        <dbReference type="EMBL" id="HIQ65380.1"/>
    </source>
</evidence>
<dbReference type="AlphaFoldDB" id="A0A9D0Z0Q6"/>
<dbReference type="Gene3D" id="3.40.50.2000">
    <property type="entry name" value="Glycogen Phosphorylase B"/>
    <property type="match status" value="2"/>
</dbReference>
<reference evidence="2" key="2">
    <citation type="journal article" date="2021" name="PeerJ">
        <title>Extensive microbial diversity within the chicken gut microbiome revealed by metagenomics and culture.</title>
        <authorList>
            <person name="Gilroy R."/>
            <person name="Ravi A."/>
            <person name="Getino M."/>
            <person name="Pursley I."/>
            <person name="Horton D.L."/>
            <person name="Alikhan N.F."/>
            <person name="Baker D."/>
            <person name="Gharbi K."/>
            <person name="Hall N."/>
            <person name="Watson M."/>
            <person name="Adriaenssens E.M."/>
            <person name="Foster-Nyarko E."/>
            <person name="Jarju S."/>
            <person name="Secka A."/>
            <person name="Antonio M."/>
            <person name="Oren A."/>
            <person name="Chaudhuri R.R."/>
            <person name="La Ragione R."/>
            <person name="Hildebrand F."/>
            <person name="Pallen M.J."/>
        </authorList>
    </citation>
    <scope>NUCLEOTIDE SEQUENCE</scope>
    <source>
        <strain evidence="2">CHK165-10780</strain>
    </source>
</reference>
<dbReference type="SUPFAM" id="SSF53756">
    <property type="entry name" value="UDP-Glycosyltransferase/glycogen phosphorylase"/>
    <property type="match status" value="1"/>
</dbReference>
<gene>
    <name evidence="2" type="ORF">IAC85_06560</name>
</gene>
<dbReference type="Pfam" id="PF00534">
    <property type="entry name" value="Glycos_transf_1"/>
    <property type="match status" value="1"/>
</dbReference>
<comment type="caution">
    <text evidence="2">The sequence shown here is derived from an EMBL/GenBank/DDBJ whole genome shotgun (WGS) entry which is preliminary data.</text>
</comment>
<accession>A0A9D0Z0Q6</accession>
<name>A0A9D0Z0Q6_9FIRM</name>
<proteinExistence type="predicted"/>
<dbReference type="GO" id="GO:0016757">
    <property type="term" value="F:glycosyltransferase activity"/>
    <property type="evidence" value="ECO:0007669"/>
    <property type="project" value="InterPro"/>
</dbReference>
<sequence length="378" mass="43337">MKKVTILALHLGYGGIEKSIVALANLLADDYEVEIISSYQLFEKPAFDIDPRVEVRYLITRYKPNREAWKSSIKHLRPISFVKESFNSVMTLALRRSTMIRAIENCHSDIIISTRDLFNTWLGTYGRKSCYKIGWEHNHYHGDMSYADKVTKSAKNLDALVLVSDSLRKFYKKQLADTKCKCFYIPNMLDSVPDQLSKLNEKRLISVGRLSREKGYEDLLDVFKLIHQEEPSWRLDIIGDGAQKNLLGDRIFNEGLKECVTLHGFQDKTFINNLLSKSSIYLMTSVTESFGIVLIEAMSYGLPCVAFDSAEGATELIQDGVNGYLISYRNKEEYAKKVVELIRNKKLRTKLGSAGRKTSLNYTGDKVKRDWIKLLKRK</sequence>
<feature type="domain" description="Glycosyl transferase family 1" evidence="1">
    <location>
        <begin position="196"/>
        <end position="357"/>
    </location>
</feature>
<dbReference type="PANTHER" id="PTHR12526:SF630">
    <property type="entry name" value="GLYCOSYLTRANSFERASE"/>
    <property type="match status" value="1"/>
</dbReference>